<dbReference type="AlphaFoldDB" id="A0A934HZX6"/>
<reference evidence="2" key="1">
    <citation type="submission" date="2020-12" db="EMBL/GenBank/DDBJ databases">
        <title>Clostridium thailandense sp. nov., a novel acetogenic bacterium isolated from peat land soil in Thailand.</title>
        <authorList>
            <person name="Chaikitkaew S."/>
            <person name="Birkeland N.K."/>
        </authorList>
    </citation>
    <scope>NUCLEOTIDE SEQUENCE</scope>
    <source>
        <strain evidence="2">DSM 17425</strain>
    </source>
</reference>
<protein>
    <submittedName>
        <fullName evidence="2">Uncharacterized protein</fullName>
    </submittedName>
</protein>
<gene>
    <name evidence="2" type="ORF">I6U51_14020</name>
</gene>
<evidence type="ECO:0000313" key="3">
    <source>
        <dbReference type="Proteomes" id="UP000622687"/>
    </source>
</evidence>
<sequence>MVKPSIFSKDYEKKMRRRKKRIAFAAFVSIILIIFAVIYSKNVFRNFGTNANNTKNNVTSNKNETKNLDINKQESKAPAKQEKIEGYPIQLSDGTTVNAIYETKNNDKTFKNISPAESNIQYNISPAGKNIVLFDSKVQSIILMDISGNKQDITNPQYVSTSGTVITKSSQLSAQPGYIWCSAPKFIDEDNIAYISQLPWIGKTTKYVWIENIKNKTHTWVQGIEGEDVKLDKLTDKGLTVIVDGKTIYLTSNGSITE</sequence>
<evidence type="ECO:0000313" key="2">
    <source>
        <dbReference type="EMBL" id="MBI6873818.1"/>
    </source>
</evidence>
<name>A0A934HZX6_9CLOT</name>
<feature type="transmembrane region" description="Helical" evidence="1">
    <location>
        <begin position="21"/>
        <end position="39"/>
    </location>
</feature>
<dbReference type="RefSeq" id="WP_211143241.1">
    <property type="nucleotide sequence ID" value="NZ_JAEEGB010000015.1"/>
</dbReference>
<keyword evidence="3" id="KW-1185">Reference proteome</keyword>
<comment type="caution">
    <text evidence="2">The sequence shown here is derived from an EMBL/GenBank/DDBJ whole genome shotgun (WGS) entry which is preliminary data.</text>
</comment>
<evidence type="ECO:0000256" key="1">
    <source>
        <dbReference type="SAM" id="Phobius"/>
    </source>
</evidence>
<keyword evidence="1" id="KW-1133">Transmembrane helix</keyword>
<keyword evidence="1" id="KW-0812">Transmembrane</keyword>
<organism evidence="2 3">
    <name type="scientific">Clostridium aciditolerans</name>
    <dbReference type="NCBI Taxonomy" id="339861"/>
    <lineage>
        <taxon>Bacteria</taxon>
        <taxon>Bacillati</taxon>
        <taxon>Bacillota</taxon>
        <taxon>Clostridia</taxon>
        <taxon>Eubacteriales</taxon>
        <taxon>Clostridiaceae</taxon>
        <taxon>Clostridium</taxon>
    </lineage>
</organism>
<proteinExistence type="predicted"/>
<keyword evidence="1" id="KW-0472">Membrane</keyword>
<dbReference type="EMBL" id="JAEEGB010000015">
    <property type="protein sequence ID" value="MBI6873818.1"/>
    <property type="molecule type" value="Genomic_DNA"/>
</dbReference>
<accession>A0A934HZX6</accession>
<dbReference type="Proteomes" id="UP000622687">
    <property type="component" value="Unassembled WGS sequence"/>
</dbReference>